<keyword evidence="3" id="KW-0479">Metal-binding</keyword>
<dbReference type="CDD" id="cd01407">
    <property type="entry name" value="SIR2-fam"/>
    <property type="match status" value="1"/>
</dbReference>
<dbReference type="Gene3D" id="3.30.1600.10">
    <property type="entry name" value="SIR2/SIRT2 'Small Domain"/>
    <property type="match status" value="1"/>
</dbReference>
<dbReference type="OrthoDB" id="728at2157"/>
<keyword evidence="3" id="KW-0862">Zinc</keyword>
<accession>A0A1N7E5I0</accession>
<dbReference type="GO" id="GO:0070403">
    <property type="term" value="F:NAD+ binding"/>
    <property type="evidence" value="ECO:0007669"/>
    <property type="project" value="InterPro"/>
</dbReference>
<feature type="binding site" evidence="3">
    <location>
        <position position="153"/>
    </location>
    <ligand>
        <name>Zn(2+)</name>
        <dbReference type="ChEBI" id="CHEBI:29105"/>
    </ligand>
</feature>
<dbReference type="Proteomes" id="UP000186914">
    <property type="component" value="Unassembled WGS sequence"/>
</dbReference>
<dbReference type="InterPro" id="IPR003000">
    <property type="entry name" value="Sirtuin"/>
</dbReference>
<evidence type="ECO:0000256" key="1">
    <source>
        <dbReference type="ARBA" id="ARBA00022679"/>
    </source>
</evidence>
<dbReference type="Pfam" id="PF02146">
    <property type="entry name" value="SIR2"/>
    <property type="match status" value="1"/>
</dbReference>
<dbReference type="InterPro" id="IPR026591">
    <property type="entry name" value="Sirtuin_cat_small_dom_sf"/>
</dbReference>
<dbReference type="GO" id="GO:0046872">
    <property type="term" value="F:metal ion binding"/>
    <property type="evidence" value="ECO:0007669"/>
    <property type="project" value="UniProtKB-KW"/>
</dbReference>
<protein>
    <submittedName>
        <fullName evidence="5">NAD-dependent deacetylase</fullName>
    </submittedName>
</protein>
<dbReference type="EMBL" id="FTNO01000005">
    <property type="protein sequence ID" value="SIR83286.1"/>
    <property type="molecule type" value="Genomic_DNA"/>
</dbReference>
<dbReference type="InterPro" id="IPR026590">
    <property type="entry name" value="Ssirtuin_cat_dom"/>
</dbReference>
<feature type="domain" description="Deacetylase sirtuin-type" evidence="4">
    <location>
        <begin position="1"/>
        <end position="250"/>
    </location>
</feature>
<dbReference type="GO" id="GO:0017136">
    <property type="term" value="F:histone deacetylase activity, NAD-dependent"/>
    <property type="evidence" value="ECO:0007669"/>
    <property type="project" value="TreeGrafter"/>
</dbReference>
<feature type="active site" description="Proton acceptor" evidence="3">
    <location>
        <position position="120"/>
    </location>
</feature>
<dbReference type="PANTHER" id="PTHR11085">
    <property type="entry name" value="NAD-DEPENDENT PROTEIN DEACYLASE SIRTUIN-5, MITOCHONDRIAL-RELATED"/>
    <property type="match status" value="1"/>
</dbReference>
<feature type="binding site" evidence="3">
    <location>
        <position position="131"/>
    </location>
    <ligand>
        <name>Zn(2+)</name>
        <dbReference type="ChEBI" id="CHEBI:29105"/>
    </ligand>
</feature>
<keyword evidence="6" id="KW-1185">Reference proteome</keyword>
<organism evidence="5 6">
    <name type="scientific">Haladaptatus litoreus</name>
    <dbReference type="NCBI Taxonomy" id="553468"/>
    <lineage>
        <taxon>Archaea</taxon>
        <taxon>Methanobacteriati</taxon>
        <taxon>Methanobacteriota</taxon>
        <taxon>Stenosarchaea group</taxon>
        <taxon>Halobacteria</taxon>
        <taxon>Halobacteriales</taxon>
        <taxon>Haladaptataceae</taxon>
        <taxon>Haladaptatus</taxon>
    </lineage>
</organism>
<dbReference type="Gene3D" id="3.40.50.1220">
    <property type="entry name" value="TPP-binding domain"/>
    <property type="match status" value="1"/>
</dbReference>
<feature type="binding site" evidence="3">
    <location>
        <position position="156"/>
    </location>
    <ligand>
        <name>Zn(2+)</name>
        <dbReference type="ChEBI" id="CHEBI:29105"/>
    </ligand>
</feature>
<dbReference type="PROSITE" id="PS50305">
    <property type="entry name" value="SIRTUIN"/>
    <property type="match status" value="1"/>
</dbReference>
<dbReference type="SUPFAM" id="SSF52467">
    <property type="entry name" value="DHS-like NAD/FAD-binding domain"/>
    <property type="match status" value="1"/>
</dbReference>
<dbReference type="InterPro" id="IPR029035">
    <property type="entry name" value="DHS-like_NAD/FAD-binding_dom"/>
</dbReference>
<evidence type="ECO:0000313" key="6">
    <source>
        <dbReference type="Proteomes" id="UP000186914"/>
    </source>
</evidence>
<gene>
    <name evidence="5" type="ORF">SAMN05421858_4035</name>
</gene>
<dbReference type="PANTHER" id="PTHR11085:SF10">
    <property type="entry name" value="NAD-DEPENDENT PROTEIN DEACYLASE SIRTUIN-5, MITOCHONDRIAL-RELATED"/>
    <property type="match status" value="1"/>
</dbReference>
<dbReference type="AlphaFoldDB" id="A0A1N7E5I0"/>
<evidence type="ECO:0000256" key="3">
    <source>
        <dbReference type="PROSITE-ProRule" id="PRU00236"/>
    </source>
</evidence>
<dbReference type="RefSeq" id="WP_076431963.1">
    <property type="nucleotide sequence ID" value="NZ_FTNO01000005.1"/>
</dbReference>
<keyword evidence="1" id="KW-0808">Transferase</keyword>
<evidence type="ECO:0000256" key="2">
    <source>
        <dbReference type="ARBA" id="ARBA00023027"/>
    </source>
</evidence>
<dbReference type="InterPro" id="IPR050134">
    <property type="entry name" value="NAD-dep_sirtuin_deacylases"/>
</dbReference>
<keyword evidence="2" id="KW-0520">NAD</keyword>
<evidence type="ECO:0000313" key="5">
    <source>
        <dbReference type="EMBL" id="SIR83286.1"/>
    </source>
</evidence>
<reference evidence="6" key="1">
    <citation type="submission" date="2017-01" db="EMBL/GenBank/DDBJ databases">
        <authorList>
            <person name="Varghese N."/>
            <person name="Submissions S."/>
        </authorList>
    </citation>
    <scope>NUCLEOTIDE SEQUENCE [LARGE SCALE GENOMIC DNA]</scope>
    <source>
        <strain evidence="6">CGMCC 1.7737</strain>
    </source>
</reference>
<sequence length="250" mass="27292">MEQVAHLAAAIRDADSVVALTGAGVSTASGIPDFRSDSGIWNRFDPEDFHYRRFCNDPEDFWKDRVSLHETMFGDGIEPNSAHDALRELSKNGHLHALVTQNTDGLHDTTATSAELIELHGNAHRVVCDSCGHKTDAAPIRERVESGERPPRCGDCDGIFKPDVVLFGEQLEKSDLQRARKRSRNADVFLAIGSSLSVEPAASLPRIAERNDATTAVVNLDETPFSALADFDIRGDVTDVLPTLCEEVAD</sequence>
<proteinExistence type="predicted"/>
<evidence type="ECO:0000259" key="4">
    <source>
        <dbReference type="PROSITE" id="PS50305"/>
    </source>
</evidence>
<feature type="binding site" evidence="3">
    <location>
        <position position="128"/>
    </location>
    <ligand>
        <name>Zn(2+)</name>
        <dbReference type="ChEBI" id="CHEBI:29105"/>
    </ligand>
</feature>
<name>A0A1N7E5I0_9EURY</name>